<sequence length="188" mass="22497">MSKNNIRKIKCTTDCINSNETMIHPVSLLQIYNKVDDKQCLHNNILSKAIVIKCDKDKLSLDELVKHMEVPSIYIDPIDMVLFYNIETIDSLDSWIDSNYKDKPFDTINRIFNMWIYVNIINLKLFNNVLVSIIKKLLIFNFIDIKEKHIDNELKDYVDYWLKKINKEQFEYNLIGDFKNYLNKKYDE</sequence>
<dbReference type="AlphaFoldDB" id="A0A6C0IVA8"/>
<dbReference type="EMBL" id="MN740257">
    <property type="protein sequence ID" value="QHT96480.1"/>
    <property type="molecule type" value="Genomic_DNA"/>
</dbReference>
<accession>A0A6C0IVA8</accession>
<proteinExistence type="predicted"/>
<evidence type="ECO:0000313" key="1">
    <source>
        <dbReference type="EMBL" id="QHT96480.1"/>
    </source>
</evidence>
<reference evidence="1" key="1">
    <citation type="journal article" date="2020" name="Nature">
        <title>Giant virus diversity and host interactions through global metagenomics.</title>
        <authorList>
            <person name="Schulz F."/>
            <person name="Roux S."/>
            <person name="Paez-Espino D."/>
            <person name="Jungbluth S."/>
            <person name="Walsh D.A."/>
            <person name="Denef V.J."/>
            <person name="McMahon K.D."/>
            <person name="Konstantinidis K.T."/>
            <person name="Eloe-Fadrosh E.A."/>
            <person name="Kyrpides N.C."/>
            <person name="Woyke T."/>
        </authorList>
    </citation>
    <scope>NUCLEOTIDE SEQUENCE</scope>
    <source>
        <strain evidence="1">GVMAG-M-3300024302-11</strain>
    </source>
</reference>
<protein>
    <submittedName>
        <fullName evidence="1">Uncharacterized protein</fullName>
    </submittedName>
</protein>
<organism evidence="1">
    <name type="scientific">viral metagenome</name>
    <dbReference type="NCBI Taxonomy" id="1070528"/>
    <lineage>
        <taxon>unclassified sequences</taxon>
        <taxon>metagenomes</taxon>
        <taxon>organismal metagenomes</taxon>
    </lineage>
</organism>
<name>A0A6C0IVA8_9ZZZZ</name>